<protein>
    <recommendedName>
        <fullName evidence="11">Protein kinase domain-containing protein</fullName>
    </recommendedName>
</protein>
<evidence type="ECO:0000256" key="1">
    <source>
        <dbReference type="ARBA" id="ARBA00004167"/>
    </source>
</evidence>
<evidence type="ECO:0008006" key="11">
    <source>
        <dbReference type="Google" id="ProtNLM"/>
    </source>
</evidence>
<dbReference type="EMBL" id="CM000851">
    <property type="protein sequence ID" value="KRG99798.1"/>
    <property type="molecule type" value="Genomic_DNA"/>
</dbReference>
<gene>
    <name evidence="10" type="ORF">GLYMA_18G171500</name>
</gene>
<dbReference type="PROSITE" id="PS50011">
    <property type="entry name" value="PROTEIN_KINASE_DOM"/>
    <property type="match status" value="1"/>
</dbReference>
<organism evidence="10">
    <name type="scientific">Glycine max</name>
    <name type="common">Soybean</name>
    <name type="synonym">Glycine hispida</name>
    <dbReference type="NCBI Taxonomy" id="3847"/>
    <lineage>
        <taxon>Eukaryota</taxon>
        <taxon>Viridiplantae</taxon>
        <taxon>Streptophyta</taxon>
        <taxon>Embryophyta</taxon>
        <taxon>Tracheophyta</taxon>
        <taxon>Spermatophyta</taxon>
        <taxon>Magnoliopsida</taxon>
        <taxon>eudicotyledons</taxon>
        <taxon>Gunneridae</taxon>
        <taxon>Pentapetalae</taxon>
        <taxon>rosids</taxon>
        <taxon>fabids</taxon>
        <taxon>Fabales</taxon>
        <taxon>Fabaceae</taxon>
        <taxon>Papilionoideae</taxon>
        <taxon>50 kb inversion clade</taxon>
        <taxon>NPAAA clade</taxon>
        <taxon>indigoferoid/millettioid clade</taxon>
        <taxon>Phaseoleae</taxon>
        <taxon>Glycine</taxon>
        <taxon>Glycine subgen. Soja</taxon>
    </lineage>
</organism>
<dbReference type="PANTHER" id="PTHR47974">
    <property type="entry name" value="OS07G0415500 PROTEIN"/>
    <property type="match status" value="1"/>
</dbReference>
<feature type="non-terminal residue" evidence="10">
    <location>
        <position position="1"/>
    </location>
</feature>
<reference evidence="10" key="2">
    <citation type="submission" date="2018-07" db="EMBL/GenBank/DDBJ databases">
        <title>WGS assembly of Glycine max.</title>
        <authorList>
            <person name="Schmutz J."/>
            <person name="Cannon S."/>
            <person name="Schlueter J."/>
            <person name="Ma J."/>
            <person name="Mitros T."/>
            <person name="Nelson W."/>
            <person name="Hyten D."/>
            <person name="Song Q."/>
            <person name="Thelen J."/>
            <person name="Cheng J."/>
            <person name="Xu D."/>
            <person name="Hellsten U."/>
            <person name="May G."/>
            <person name="Yu Y."/>
            <person name="Sakurai T."/>
            <person name="Umezawa T."/>
            <person name="Bhattacharyya M."/>
            <person name="Sandhu D."/>
            <person name="Valliyodan B."/>
            <person name="Lindquist E."/>
            <person name="Peto M."/>
            <person name="Grant D."/>
            <person name="Shu S."/>
            <person name="Goodstein D."/>
            <person name="Barry K."/>
            <person name="Futrell-Griggs M."/>
            <person name="Abernathy B."/>
            <person name="Du J."/>
            <person name="Tian Z."/>
            <person name="Zhu L."/>
            <person name="Gill N."/>
            <person name="Joshi T."/>
            <person name="Libault M."/>
            <person name="Sethuraman A."/>
            <person name="Zhang X."/>
            <person name="Shinozaki K."/>
            <person name="Nguyen H."/>
            <person name="Wing R."/>
            <person name="Cregan P."/>
            <person name="Specht J."/>
            <person name="Grimwood J."/>
            <person name="Rokhsar D."/>
            <person name="Stacey G."/>
            <person name="Shoemaker R."/>
            <person name="Jackson S."/>
        </authorList>
    </citation>
    <scope>NUCLEOTIDE SEQUENCE</scope>
    <source>
        <tissue evidence="10">Callus</tissue>
    </source>
</reference>
<dbReference type="Pfam" id="PF00069">
    <property type="entry name" value="Pkinase"/>
    <property type="match status" value="1"/>
</dbReference>
<feature type="domain" description="Protein kinase" evidence="8">
    <location>
        <begin position="298"/>
        <end position="627"/>
    </location>
</feature>
<keyword evidence="2" id="KW-0812">Transmembrane</keyword>
<evidence type="ECO:0000256" key="3">
    <source>
        <dbReference type="ARBA" id="ARBA00022729"/>
    </source>
</evidence>
<dbReference type="Pfam" id="PF00954">
    <property type="entry name" value="S_locus_glycop"/>
    <property type="match status" value="1"/>
</dbReference>
<dbReference type="InterPro" id="IPR036426">
    <property type="entry name" value="Bulb-type_lectin_dom_sf"/>
</dbReference>
<dbReference type="HOGENOM" id="CLU_000288_116_2_1"/>
<dbReference type="SUPFAM" id="SSF51110">
    <property type="entry name" value="alpha-D-mannose-specific plant lectins"/>
    <property type="match status" value="1"/>
</dbReference>
<dbReference type="PROSITE" id="PS50927">
    <property type="entry name" value="BULB_LECTIN"/>
    <property type="match status" value="1"/>
</dbReference>
<dbReference type="PaxDb" id="3847-GLYMA18G36940.2"/>
<reference evidence="10" key="1">
    <citation type="journal article" date="2010" name="Nature">
        <title>Genome sequence of the palaeopolyploid soybean.</title>
        <authorList>
            <person name="Schmutz J."/>
            <person name="Cannon S.B."/>
            <person name="Schlueter J."/>
            <person name="Ma J."/>
            <person name="Mitros T."/>
            <person name="Nelson W."/>
            <person name="Hyten D.L."/>
            <person name="Song Q."/>
            <person name="Thelen J.J."/>
            <person name="Cheng J."/>
            <person name="Xu D."/>
            <person name="Hellsten U."/>
            <person name="May G.D."/>
            <person name="Yu Y."/>
            <person name="Sakurai T."/>
            <person name="Umezawa T."/>
            <person name="Bhattacharyya M.K."/>
            <person name="Sandhu D."/>
            <person name="Valliyodan B."/>
            <person name="Lindquist E."/>
            <person name="Peto M."/>
            <person name="Grant D."/>
            <person name="Shu S."/>
            <person name="Goodstein D."/>
            <person name="Barry K."/>
            <person name="Futrell-Griggs M."/>
            <person name="Abernathy B."/>
            <person name="Du J."/>
            <person name="Tian Z."/>
            <person name="Zhu L."/>
            <person name="Gill N."/>
            <person name="Joshi T."/>
            <person name="Libault M."/>
            <person name="Sethuraman A."/>
            <person name="Zhang X.-C."/>
            <person name="Shinozaki K."/>
            <person name="Nguyen H.T."/>
            <person name="Wing R.A."/>
            <person name="Cregan P."/>
            <person name="Specht J."/>
            <person name="Grimwood J."/>
            <person name="Rokhsar D."/>
            <person name="Stacey G."/>
            <person name="Shoemaker R.C."/>
            <person name="Jackson S.A."/>
        </authorList>
    </citation>
    <scope>NUCLEOTIDE SEQUENCE [LARGE SCALE GENOMIC DNA]</scope>
    <source>
        <tissue evidence="10">Callus</tissue>
    </source>
</reference>
<dbReference type="Pfam" id="PF01453">
    <property type="entry name" value="B_lectin"/>
    <property type="match status" value="1"/>
</dbReference>
<dbReference type="SMART" id="SM00108">
    <property type="entry name" value="B_lectin"/>
    <property type="match status" value="1"/>
</dbReference>
<keyword evidence="7" id="KW-0325">Glycoprotein</keyword>
<keyword evidence="6" id="KW-1015">Disulfide bond</keyword>
<evidence type="ECO:0000256" key="7">
    <source>
        <dbReference type="ARBA" id="ARBA00023180"/>
    </source>
</evidence>
<dbReference type="PANTHER" id="PTHR47974:SF3">
    <property type="entry name" value="RECEPTOR-LIKE SERINE_THREONINE-PROTEIN KINASE"/>
    <property type="match status" value="1"/>
</dbReference>
<dbReference type="Gene3D" id="1.10.510.10">
    <property type="entry name" value="Transferase(Phosphotransferase) domain 1"/>
    <property type="match status" value="1"/>
</dbReference>
<evidence type="ECO:0000256" key="2">
    <source>
        <dbReference type="ARBA" id="ARBA00022692"/>
    </source>
</evidence>
<dbReference type="InterPro" id="IPR001480">
    <property type="entry name" value="Bulb-type_lectin_dom"/>
</dbReference>
<keyword evidence="3" id="KW-0732">Signal</keyword>
<dbReference type="OrthoDB" id="619632at2759"/>
<dbReference type="SUPFAM" id="SSF56112">
    <property type="entry name" value="Protein kinase-like (PK-like)"/>
    <property type="match status" value="1"/>
</dbReference>
<dbReference type="eggNOG" id="ENOG502QRH4">
    <property type="taxonomic scope" value="Eukaryota"/>
</dbReference>
<dbReference type="OMA" id="LELICFF"/>
<dbReference type="InterPro" id="IPR000719">
    <property type="entry name" value="Prot_kinase_dom"/>
</dbReference>
<feature type="domain" description="Bulb-type lectin" evidence="9">
    <location>
        <begin position="15"/>
        <end position="138"/>
    </location>
</feature>
<accession>A0A0R0F0X8</accession>
<proteinExistence type="predicted"/>
<sequence length="630" mass="71496">LLLSFKCSSSLLSLNKGSFLSVEKHAEDVIVSQNQMFCAGFSQVRENAFSFDIWFNESHTHNNSNTVVWIANREQPVNGKLSKISLLNSGKVVLVNAGQIITWSSNTAPHAPVELHLQDDGNLVLRELQGKICGKFRFHNRYSSSRQTNLSSGFYKLLFDDDNVLRPVYDGSDVSSTYWPHPWLRSWEAGRFNYNSSRVAVLDSLGNFNSSDSYAFSTDDHGRVMPRRLTLDSDGNVRVYSRNEALKKWYVSWHFIFDTCTILGICGANSSSNYDPQKQRRCSCLPGYRVKNHSDWSYGDDGDEGYSCYTKILLLNGRRSQRFKGTIYLRLPKNKNFSREESVSADDHVCSVKLPRDNVRKPANPLELICFFMIWSFLIWNRQKSGADQQGLHLAEVGIRKFSHFELKEAIKGFSQEIGGGAGGVVYKDILSDQRHAAIERLYDTKQGEGEFLAEVSIIGRLNLMNLIEMWGYCAEGKHRLLPKVADFGLSKLLNKNNLNNNSSFSMIRGTRGYMAPEWIYTLPITSKVDVSSFGIVLLEMITGKSPTMDIETVDGTEPHDGRLVTWVREKKRRTSWIEQILDPSIEPSCDVNKMEILATVAFDCVEEDKDVRPTMKQVIEMLQSYESDA</sequence>
<dbReference type="InterPro" id="IPR011009">
    <property type="entry name" value="Kinase-like_dom_sf"/>
</dbReference>
<evidence type="ECO:0000256" key="6">
    <source>
        <dbReference type="ARBA" id="ARBA00023157"/>
    </source>
</evidence>
<evidence type="ECO:0000259" key="8">
    <source>
        <dbReference type="PROSITE" id="PS50011"/>
    </source>
</evidence>
<evidence type="ECO:0000259" key="9">
    <source>
        <dbReference type="PROSITE" id="PS50927"/>
    </source>
</evidence>
<keyword evidence="4" id="KW-1133">Transmembrane helix</keyword>
<dbReference type="InterPro" id="IPR000858">
    <property type="entry name" value="S_locus_glycoprot_dom"/>
</dbReference>
<keyword evidence="5" id="KW-0472">Membrane</keyword>
<evidence type="ECO:0000313" key="10">
    <source>
        <dbReference type="EMBL" id="KRG99798.1"/>
    </source>
</evidence>
<dbReference type="Gene3D" id="2.90.10.10">
    <property type="entry name" value="Bulb-type lectin domain"/>
    <property type="match status" value="2"/>
</dbReference>
<dbReference type="Gene3D" id="3.30.200.20">
    <property type="entry name" value="Phosphorylase Kinase, domain 1"/>
    <property type="match status" value="1"/>
</dbReference>
<evidence type="ECO:0000256" key="5">
    <source>
        <dbReference type="ARBA" id="ARBA00023136"/>
    </source>
</evidence>
<comment type="subcellular location">
    <subcellularLocation>
        <location evidence="1">Membrane</location>
        <topology evidence="1">Single-pass membrane protein</topology>
    </subcellularLocation>
</comment>
<evidence type="ECO:0000256" key="4">
    <source>
        <dbReference type="ARBA" id="ARBA00022989"/>
    </source>
</evidence>
<name>A0A0R0F0X8_SOYBN</name>